<feature type="transmembrane region" description="Helical" evidence="6">
    <location>
        <begin position="439"/>
        <end position="457"/>
    </location>
</feature>
<dbReference type="Proteomes" id="UP001058461">
    <property type="component" value="Chromosome"/>
</dbReference>
<feature type="transmembrane region" description="Helical" evidence="6">
    <location>
        <begin position="469"/>
        <end position="488"/>
    </location>
</feature>
<feature type="transmembrane region" description="Helical" evidence="6">
    <location>
        <begin position="186"/>
        <end position="207"/>
    </location>
</feature>
<dbReference type="RefSeq" id="WP_255852684.1">
    <property type="nucleotide sequence ID" value="NZ_CP073347.1"/>
</dbReference>
<feature type="transmembrane region" description="Helical" evidence="6">
    <location>
        <begin position="159"/>
        <end position="180"/>
    </location>
</feature>
<sequence>MLANNHKRIMRNTGMLYMRMLLAMAVTLYTSRVVLDVLGIEDFGIYHLVVGFIALLGFLQGAMTTATQRYFAFDLGDSGGKDLSRIFNTSLMIHCMLAVCIALVAETAGYWFVSTQLTIPDARMPAAVSAYHLAVVSFVFSVLMVPFTAMLMAHERMGVFAAIGMVDVLLKLAAVIILQYVGSDKLIAYAWLLLVVSLVTFTLYTIANKLLFPKIKLRWQWHSRQFRTMLSYTAWNTWGNLAAALSGQGTNVLLNMFFGPTVNAGRSIASQANGALNSFVQNIQAAINPQIIKLYASGDKSQMHSLVLHASKYNFYLLFMLALPVLLNTEALLGIWLVEVPPYAAIFLQLTIINSLIESFSGPLMTSAQATGKIKLYQTIIGSILLLNLPISYVALLKWQVPEIVLAVTIGISITAFLVRLAILRVLVGLKVMDYIENVIIRSACMSAITVATVYALNIIKASGIADLIFNVISALTISILAVVTIGLTSKERTKMILLLMSVKKKIYKGKKP</sequence>
<organism evidence="7 8">
    <name type="scientific">Marinobacterium rhizophilum</name>
    <dbReference type="NCBI Taxonomy" id="420402"/>
    <lineage>
        <taxon>Bacteria</taxon>
        <taxon>Pseudomonadati</taxon>
        <taxon>Pseudomonadota</taxon>
        <taxon>Gammaproteobacteria</taxon>
        <taxon>Oceanospirillales</taxon>
        <taxon>Oceanospirillaceae</taxon>
        <taxon>Marinobacterium</taxon>
    </lineage>
</organism>
<dbReference type="InterPro" id="IPR050833">
    <property type="entry name" value="Poly_Biosynth_Transport"/>
</dbReference>
<dbReference type="Pfam" id="PF13440">
    <property type="entry name" value="Polysacc_synt_3"/>
    <property type="match status" value="1"/>
</dbReference>
<keyword evidence="2" id="KW-1003">Cell membrane</keyword>
<feature type="transmembrane region" description="Helical" evidence="6">
    <location>
        <begin position="91"/>
        <end position="113"/>
    </location>
</feature>
<protein>
    <submittedName>
        <fullName evidence="7">Oligosaccharide flippase family protein</fullName>
    </submittedName>
</protein>
<feature type="transmembrane region" description="Helical" evidence="6">
    <location>
        <begin position="376"/>
        <end position="398"/>
    </location>
</feature>
<name>A0ABY5HE54_9GAMM</name>
<keyword evidence="8" id="KW-1185">Reference proteome</keyword>
<dbReference type="PANTHER" id="PTHR30250:SF26">
    <property type="entry name" value="PSMA PROTEIN"/>
    <property type="match status" value="1"/>
</dbReference>
<gene>
    <name evidence="7" type="ORF">KDW95_15210</name>
</gene>
<keyword evidence="3 6" id="KW-0812">Transmembrane</keyword>
<feature type="transmembrane region" description="Helical" evidence="6">
    <location>
        <begin position="313"/>
        <end position="337"/>
    </location>
</feature>
<feature type="transmembrane region" description="Helical" evidence="6">
    <location>
        <begin position="133"/>
        <end position="152"/>
    </location>
</feature>
<comment type="subcellular location">
    <subcellularLocation>
        <location evidence="1">Cell membrane</location>
        <topology evidence="1">Multi-pass membrane protein</topology>
    </subcellularLocation>
</comment>
<evidence type="ECO:0000256" key="3">
    <source>
        <dbReference type="ARBA" id="ARBA00022692"/>
    </source>
</evidence>
<dbReference type="PANTHER" id="PTHR30250">
    <property type="entry name" value="PST FAMILY PREDICTED COLANIC ACID TRANSPORTER"/>
    <property type="match status" value="1"/>
</dbReference>
<evidence type="ECO:0000256" key="5">
    <source>
        <dbReference type="ARBA" id="ARBA00023136"/>
    </source>
</evidence>
<accession>A0ABY5HE54</accession>
<evidence type="ECO:0000256" key="4">
    <source>
        <dbReference type="ARBA" id="ARBA00022989"/>
    </source>
</evidence>
<evidence type="ECO:0000256" key="6">
    <source>
        <dbReference type="SAM" id="Phobius"/>
    </source>
</evidence>
<evidence type="ECO:0000313" key="7">
    <source>
        <dbReference type="EMBL" id="UTW10635.1"/>
    </source>
</evidence>
<evidence type="ECO:0000256" key="1">
    <source>
        <dbReference type="ARBA" id="ARBA00004651"/>
    </source>
</evidence>
<evidence type="ECO:0000256" key="2">
    <source>
        <dbReference type="ARBA" id="ARBA00022475"/>
    </source>
</evidence>
<keyword evidence="5 6" id="KW-0472">Membrane</keyword>
<keyword evidence="4 6" id="KW-1133">Transmembrane helix</keyword>
<dbReference type="EMBL" id="CP073347">
    <property type="protein sequence ID" value="UTW10635.1"/>
    <property type="molecule type" value="Genomic_DNA"/>
</dbReference>
<reference evidence="7" key="1">
    <citation type="submission" date="2021-04" db="EMBL/GenBank/DDBJ databases">
        <title>Oceanospirillales bacteria with DddD are important DMSP degraders in coastal seawater.</title>
        <authorList>
            <person name="Liu J."/>
        </authorList>
    </citation>
    <scope>NUCLEOTIDE SEQUENCE</scope>
    <source>
        <strain evidence="7">D13-1</strain>
    </source>
</reference>
<feature type="transmembrane region" description="Helical" evidence="6">
    <location>
        <begin position="404"/>
        <end position="427"/>
    </location>
</feature>
<evidence type="ECO:0000313" key="8">
    <source>
        <dbReference type="Proteomes" id="UP001058461"/>
    </source>
</evidence>
<feature type="transmembrane region" description="Helical" evidence="6">
    <location>
        <begin position="45"/>
        <end position="63"/>
    </location>
</feature>
<proteinExistence type="predicted"/>